<keyword evidence="4 10" id="KW-0812">Transmembrane</keyword>
<dbReference type="InterPro" id="IPR012910">
    <property type="entry name" value="Plug_dom"/>
</dbReference>
<evidence type="ECO:0000256" key="2">
    <source>
        <dbReference type="ARBA" id="ARBA00022448"/>
    </source>
</evidence>
<dbReference type="SUPFAM" id="SSF56935">
    <property type="entry name" value="Porins"/>
    <property type="match status" value="1"/>
</dbReference>
<evidence type="ECO:0000256" key="3">
    <source>
        <dbReference type="ARBA" id="ARBA00022452"/>
    </source>
</evidence>
<dbReference type="Gene3D" id="2.170.130.10">
    <property type="entry name" value="TonB-dependent receptor, plug domain"/>
    <property type="match status" value="1"/>
</dbReference>
<evidence type="ECO:0000256" key="6">
    <source>
        <dbReference type="ARBA" id="ARBA00023065"/>
    </source>
</evidence>
<comment type="subcellular location">
    <subcellularLocation>
        <location evidence="1 10">Cell outer membrane</location>
        <topology evidence="1 10">Multi-pass membrane protein</topology>
    </subcellularLocation>
</comment>
<evidence type="ECO:0000256" key="11">
    <source>
        <dbReference type="RuleBase" id="RU003357"/>
    </source>
</evidence>
<keyword evidence="6" id="KW-0406">Ion transport</keyword>
<dbReference type="PANTHER" id="PTHR30069">
    <property type="entry name" value="TONB-DEPENDENT OUTER MEMBRANE RECEPTOR"/>
    <property type="match status" value="1"/>
</dbReference>
<evidence type="ECO:0000256" key="8">
    <source>
        <dbReference type="ARBA" id="ARBA00023136"/>
    </source>
</evidence>
<keyword evidence="7 11" id="KW-0798">TonB box</keyword>
<name>A0ABS1KNH7_9BACT</name>
<evidence type="ECO:0000256" key="9">
    <source>
        <dbReference type="ARBA" id="ARBA00023237"/>
    </source>
</evidence>
<gene>
    <name evidence="15" type="ORF">JI741_07245</name>
</gene>
<evidence type="ECO:0000256" key="4">
    <source>
        <dbReference type="ARBA" id="ARBA00022692"/>
    </source>
</evidence>
<evidence type="ECO:0000256" key="10">
    <source>
        <dbReference type="PROSITE-ProRule" id="PRU01360"/>
    </source>
</evidence>
<dbReference type="InterPro" id="IPR037066">
    <property type="entry name" value="Plug_dom_sf"/>
</dbReference>
<proteinExistence type="inferred from homology"/>
<dbReference type="Pfam" id="PF00593">
    <property type="entry name" value="TonB_dep_Rec_b-barrel"/>
    <property type="match status" value="1"/>
</dbReference>
<sequence length="638" mass="70738">MKKEKKVWAISLIVLWYLAPNQTHAQDSLKTSRLDEVVVTATKFPKSQGETGKVLTVIDEEQLAHSAGKDLSQLLNEQVGLVVTGANSNPGKDKSVFLRGAKSDYTLVLLDGVPVNDPSGIGGAFDLRLLPIDQIERIEILKGSQSTLYGSDAIAGVINIITKKKGSKPFGVFGSVSAGSYGTSKLSAGVSGSTSLLDYNVGYTRFKTDGISEAEDKDNTGTFDKDGYDQNSVQANVGVRATDKLTLRPFVRYSKFEGKYDAGSFSDEPRSTYDAKLLNFGLNGQYAFSKGTLNLQYAHDKVERSYTSPDYVDPTMLVTSAYDGGFDNAEVFYQHNLTDHLQLLAGVNYQHSKMTSGDAVDSSLHITSPYASFFVKDLNGFSLEVGGRYVDHSVFGNTFIYSFNPSYLINRQVKVFANYSTGFKAPMLDQLFNPFYGNKDLKPEESKNLEGGVQFVSSDNKFDVRGTVFSRKIENVIIYKYPGYMNLDKQEDLGFEIESTVNVNSKLKIGAFYAFVDGEVNTKTSAERDTTYHNLIRRPKHSVGVNVGYQLSSHLFVSANFKTFSNRSDLFFNNNTFATESVTLDAYQLLDLYAEYKFLQGKLKLFVEARNVLDKKFTEVYGYSTMGFNAYSGLSFNF</sequence>
<evidence type="ECO:0000313" key="15">
    <source>
        <dbReference type="EMBL" id="MBL0741009.1"/>
    </source>
</evidence>
<keyword evidence="15" id="KW-0675">Receptor</keyword>
<dbReference type="InterPro" id="IPR036942">
    <property type="entry name" value="Beta-barrel_TonB_sf"/>
</dbReference>
<feature type="signal peptide" evidence="12">
    <location>
        <begin position="1"/>
        <end position="25"/>
    </location>
</feature>
<protein>
    <submittedName>
        <fullName evidence="15">TonB-dependent receptor</fullName>
    </submittedName>
</protein>
<comment type="similarity">
    <text evidence="10 11">Belongs to the TonB-dependent receptor family.</text>
</comment>
<feature type="domain" description="TonB-dependent receptor-like beta-barrel" evidence="13">
    <location>
        <begin position="376"/>
        <end position="612"/>
    </location>
</feature>
<keyword evidence="16" id="KW-1185">Reference proteome</keyword>
<evidence type="ECO:0000259" key="13">
    <source>
        <dbReference type="Pfam" id="PF00593"/>
    </source>
</evidence>
<organism evidence="15 16">
    <name type="scientific">Chryseolinea lacunae</name>
    <dbReference type="NCBI Taxonomy" id="2801331"/>
    <lineage>
        <taxon>Bacteria</taxon>
        <taxon>Pseudomonadati</taxon>
        <taxon>Bacteroidota</taxon>
        <taxon>Cytophagia</taxon>
        <taxon>Cytophagales</taxon>
        <taxon>Fulvivirgaceae</taxon>
        <taxon>Chryseolinea</taxon>
    </lineage>
</organism>
<dbReference type="PANTHER" id="PTHR30069:SF53">
    <property type="entry name" value="COLICIN I RECEPTOR-RELATED"/>
    <property type="match status" value="1"/>
</dbReference>
<accession>A0ABS1KNH7</accession>
<dbReference type="RefSeq" id="WP_202008373.1">
    <property type="nucleotide sequence ID" value="NZ_JAERRB010000002.1"/>
</dbReference>
<keyword evidence="3 10" id="KW-1134">Transmembrane beta strand</keyword>
<feature type="domain" description="TonB-dependent receptor plug" evidence="14">
    <location>
        <begin position="50"/>
        <end position="157"/>
    </location>
</feature>
<evidence type="ECO:0000256" key="12">
    <source>
        <dbReference type="SAM" id="SignalP"/>
    </source>
</evidence>
<keyword evidence="2 10" id="KW-0813">Transport</keyword>
<dbReference type="EMBL" id="JAERRB010000002">
    <property type="protein sequence ID" value="MBL0741009.1"/>
    <property type="molecule type" value="Genomic_DNA"/>
</dbReference>
<reference evidence="15 16" key="1">
    <citation type="submission" date="2021-01" db="EMBL/GenBank/DDBJ databases">
        <title>Chryseolinea sp. Jin1 Genome sequencing and assembly.</title>
        <authorList>
            <person name="Kim I."/>
        </authorList>
    </citation>
    <scope>NUCLEOTIDE SEQUENCE [LARGE SCALE GENOMIC DNA]</scope>
    <source>
        <strain evidence="15 16">Jin1</strain>
    </source>
</reference>
<evidence type="ECO:0000256" key="5">
    <source>
        <dbReference type="ARBA" id="ARBA00022729"/>
    </source>
</evidence>
<comment type="caution">
    <text evidence="15">The sequence shown here is derived from an EMBL/GenBank/DDBJ whole genome shotgun (WGS) entry which is preliminary data.</text>
</comment>
<dbReference type="CDD" id="cd01347">
    <property type="entry name" value="ligand_gated_channel"/>
    <property type="match status" value="1"/>
</dbReference>
<keyword evidence="8 10" id="KW-0472">Membrane</keyword>
<keyword evidence="9 10" id="KW-0998">Cell outer membrane</keyword>
<evidence type="ECO:0000313" key="16">
    <source>
        <dbReference type="Proteomes" id="UP000613030"/>
    </source>
</evidence>
<dbReference type="InterPro" id="IPR000531">
    <property type="entry name" value="Beta-barrel_TonB"/>
</dbReference>
<dbReference type="Pfam" id="PF07715">
    <property type="entry name" value="Plug"/>
    <property type="match status" value="1"/>
</dbReference>
<dbReference type="PROSITE" id="PS52016">
    <property type="entry name" value="TONB_DEPENDENT_REC_3"/>
    <property type="match status" value="1"/>
</dbReference>
<evidence type="ECO:0000256" key="7">
    <source>
        <dbReference type="ARBA" id="ARBA00023077"/>
    </source>
</evidence>
<evidence type="ECO:0000259" key="14">
    <source>
        <dbReference type="Pfam" id="PF07715"/>
    </source>
</evidence>
<dbReference type="InterPro" id="IPR039426">
    <property type="entry name" value="TonB-dep_rcpt-like"/>
</dbReference>
<dbReference type="Gene3D" id="2.40.170.20">
    <property type="entry name" value="TonB-dependent receptor, beta-barrel domain"/>
    <property type="match status" value="1"/>
</dbReference>
<evidence type="ECO:0000256" key="1">
    <source>
        <dbReference type="ARBA" id="ARBA00004571"/>
    </source>
</evidence>
<dbReference type="Proteomes" id="UP000613030">
    <property type="component" value="Unassembled WGS sequence"/>
</dbReference>
<keyword evidence="5 12" id="KW-0732">Signal</keyword>
<feature type="chain" id="PRO_5045991414" evidence="12">
    <location>
        <begin position="26"/>
        <end position="638"/>
    </location>
</feature>